<feature type="compositionally biased region" description="Basic and acidic residues" evidence="6">
    <location>
        <begin position="60"/>
        <end position="71"/>
    </location>
</feature>
<keyword evidence="2" id="KW-0479">Metal-binding</keyword>
<evidence type="ECO:0000256" key="6">
    <source>
        <dbReference type="SAM" id="MobiDB-lite"/>
    </source>
</evidence>
<dbReference type="PANTHER" id="PTHR31986:SF7">
    <property type="entry name" value="REGULATOR OF DRUG SENSITIVITY 2"/>
    <property type="match status" value="1"/>
</dbReference>
<feature type="region of interest" description="Disordered" evidence="6">
    <location>
        <begin position="121"/>
        <end position="257"/>
    </location>
</feature>
<evidence type="ECO:0000256" key="4">
    <source>
        <dbReference type="ARBA" id="ARBA00023163"/>
    </source>
</evidence>
<feature type="region of interest" description="Disordered" evidence="6">
    <location>
        <begin position="60"/>
        <end position="79"/>
    </location>
</feature>
<keyword evidence="3" id="KW-0805">Transcription regulation</keyword>
<sequence>MFASGECLIVKGDLGSLRNARNLGSIGGRLVKLGAGHNNFPSSTGMKSDLCRRVLHKGRLASDAEKPRSVPEVKPPPFQRRDSCVRVCETQKATTRHLEQRTEGGTFGLATLMGIMTEAAVTETDEGKNPPTNGVSDNMTRPMLKEEDAVTTTTTTTTTAELAATNNQTSSTGAEEAAAPASGSPKKRRKRNIGHLCHDEPRETSKRIKNEQDTQPVDDESGKPNDPANNQKMNRKLSGSGINDQLLDDPNVSLQPQDGQEISTAAGQGVGSNPQQRYNDWQFGLQSQFQDMHTLHPSYMFNAPEVTNEYNLLNDFLSTSLLDESAMYQGDDTPGLYTDLALTNTMATSMPGTGPFVSQQQLQQSSMGPPQYPTASQSQNVQGNAIQRPNSTVGNDKAKETYYMTAADPSGTDPPEERMNKLLKAKYDAGLLKPFNYVNGYARLNKYMEEHLQPVSRQKILRQLDKFRPKFRERMQSLTDIELVLVEMWFERSLMEYDRVFASMAIPACLWRRTGQIFRGNKEMAQLIDVPIESLRDGKLAIHEIIVEDQLVSYWEKFGAIAFDSSQKAMLTSCTLKSPDPKSPKKGIQCCFSFTIRRDPHNIPSIIVGNFLPTKRTDR</sequence>
<dbReference type="EMBL" id="CP120628">
    <property type="protein sequence ID" value="WEW57164.1"/>
    <property type="molecule type" value="Genomic_DNA"/>
</dbReference>
<name>A0AAF0IJU4_9EURO</name>
<feature type="domain" description="ERT1/acuK family PAS" evidence="7">
    <location>
        <begin position="507"/>
        <end position="580"/>
    </location>
</feature>
<feature type="compositionally biased region" description="Low complexity" evidence="6">
    <location>
        <begin position="169"/>
        <end position="184"/>
    </location>
</feature>
<evidence type="ECO:0000313" key="9">
    <source>
        <dbReference type="Proteomes" id="UP001219355"/>
    </source>
</evidence>
<evidence type="ECO:0000256" key="5">
    <source>
        <dbReference type="ARBA" id="ARBA00023242"/>
    </source>
</evidence>
<evidence type="ECO:0000313" key="8">
    <source>
        <dbReference type="EMBL" id="WEW57164.1"/>
    </source>
</evidence>
<dbReference type="PANTHER" id="PTHR31986">
    <property type="entry name" value="REGULATOR OF DRUG SENSITIVITY 2"/>
    <property type="match status" value="1"/>
</dbReference>
<evidence type="ECO:0000256" key="3">
    <source>
        <dbReference type="ARBA" id="ARBA00023015"/>
    </source>
</evidence>
<dbReference type="InterPro" id="IPR056751">
    <property type="entry name" value="PAS_13"/>
</dbReference>
<evidence type="ECO:0000256" key="1">
    <source>
        <dbReference type="ARBA" id="ARBA00004123"/>
    </source>
</evidence>
<keyword evidence="4" id="KW-0804">Transcription</keyword>
<dbReference type="GO" id="GO:0046872">
    <property type="term" value="F:metal ion binding"/>
    <property type="evidence" value="ECO:0007669"/>
    <property type="project" value="UniProtKB-KW"/>
</dbReference>
<keyword evidence="9" id="KW-1185">Reference proteome</keyword>
<proteinExistence type="predicted"/>
<keyword evidence="5" id="KW-0539">Nucleus</keyword>
<accession>A0AAF0IJU4</accession>
<dbReference type="GO" id="GO:0005634">
    <property type="term" value="C:nucleus"/>
    <property type="evidence" value="ECO:0007669"/>
    <property type="project" value="UniProtKB-SubCell"/>
</dbReference>
<reference evidence="8" key="1">
    <citation type="submission" date="2023-03" db="EMBL/GenBank/DDBJ databases">
        <title>Emydomyces testavorans Genome Sequence.</title>
        <authorList>
            <person name="Hoyer L."/>
        </authorList>
    </citation>
    <scope>NUCLEOTIDE SEQUENCE</scope>
    <source>
        <strain evidence="8">16-2883</strain>
    </source>
</reference>
<dbReference type="Proteomes" id="UP001219355">
    <property type="component" value="Chromosome 2"/>
</dbReference>
<dbReference type="AlphaFoldDB" id="A0AAF0IJU4"/>
<organism evidence="8 9">
    <name type="scientific">Emydomyces testavorans</name>
    <dbReference type="NCBI Taxonomy" id="2070801"/>
    <lineage>
        <taxon>Eukaryota</taxon>
        <taxon>Fungi</taxon>
        <taxon>Dikarya</taxon>
        <taxon>Ascomycota</taxon>
        <taxon>Pezizomycotina</taxon>
        <taxon>Eurotiomycetes</taxon>
        <taxon>Eurotiomycetidae</taxon>
        <taxon>Onygenales</taxon>
        <taxon>Nannizziopsiaceae</taxon>
        <taxon>Emydomyces</taxon>
    </lineage>
</organism>
<gene>
    <name evidence="8" type="primary">RDS2</name>
    <name evidence="8" type="ORF">PRK78_002626</name>
</gene>
<comment type="subcellular location">
    <subcellularLocation>
        <location evidence="1">Nucleus</location>
    </subcellularLocation>
</comment>
<protein>
    <submittedName>
        <fullName evidence="8">Transcription factor</fullName>
    </submittedName>
</protein>
<feature type="compositionally biased region" description="Basic and acidic residues" evidence="6">
    <location>
        <begin position="196"/>
        <end position="212"/>
    </location>
</feature>
<evidence type="ECO:0000256" key="2">
    <source>
        <dbReference type="ARBA" id="ARBA00022723"/>
    </source>
</evidence>
<dbReference type="InterPro" id="IPR053045">
    <property type="entry name" value="Zinc_cluster_trans_reg"/>
</dbReference>
<dbReference type="GO" id="GO:0000977">
    <property type="term" value="F:RNA polymerase II transcription regulatory region sequence-specific DNA binding"/>
    <property type="evidence" value="ECO:0007669"/>
    <property type="project" value="TreeGrafter"/>
</dbReference>
<evidence type="ECO:0000259" key="7">
    <source>
        <dbReference type="Pfam" id="PF24990"/>
    </source>
</evidence>
<feature type="compositionally biased region" description="Polar residues" evidence="6">
    <location>
        <begin position="130"/>
        <end position="139"/>
    </location>
</feature>
<dbReference type="Pfam" id="PF24990">
    <property type="entry name" value="PAS_13"/>
    <property type="match status" value="1"/>
</dbReference>